<evidence type="ECO:0000259" key="1">
    <source>
        <dbReference type="Pfam" id="PF00144"/>
    </source>
</evidence>
<sequence length="308" mass="35200">MEIESGMLQKLEKEIGKEKICSCLIAHRGETIFHYYKNKKMESKLFKINSITKSVLSVLIGIAIDRGDLQGVHTPIGHYLPHVGADKQEITIEHLLTMTSGFEWPEWGAWGGRPFPMINSADWVKYVLEQPMVENVGERMIYNSGCSHLLSAILQKATGEKVDAYAEKVLFKPLGIEEYSWQEDAKQITIGGFGLCLQAADLLKLGMLMIQNGRWENRQIVSEHWATRSTTAMYHTYDHVGSYGYHWWVMADETKRAQDPYLFFAMGYGGQYIFVSPVDQLVVVFTSDLYKNTFLPLRLFRKHFVEGA</sequence>
<dbReference type="EMBL" id="JBHUIO010000005">
    <property type="protein sequence ID" value="MFD2169654.1"/>
    <property type="molecule type" value="Genomic_DNA"/>
</dbReference>
<keyword evidence="3" id="KW-1185">Reference proteome</keyword>
<dbReference type="RefSeq" id="WP_386044974.1">
    <property type="nucleotide sequence ID" value="NZ_JBHUIO010000005.1"/>
</dbReference>
<name>A0ABW4ZVG6_9BACL</name>
<dbReference type="PANTHER" id="PTHR43283">
    <property type="entry name" value="BETA-LACTAMASE-RELATED"/>
    <property type="match status" value="1"/>
</dbReference>
<dbReference type="EC" id="3.-.-.-" evidence="2"/>
<dbReference type="InterPro" id="IPR012338">
    <property type="entry name" value="Beta-lactam/transpept-like"/>
</dbReference>
<dbReference type="SUPFAM" id="SSF56601">
    <property type="entry name" value="beta-lactamase/transpeptidase-like"/>
    <property type="match status" value="1"/>
</dbReference>
<accession>A0ABW4ZVG6</accession>
<organism evidence="2 3">
    <name type="scientific">Tumebacillus lipolyticus</name>
    <dbReference type="NCBI Taxonomy" id="1280370"/>
    <lineage>
        <taxon>Bacteria</taxon>
        <taxon>Bacillati</taxon>
        <taxon>Bacillota</taxon>
        <taxon>Bacilli</taxon>
        <taxon>Bacillales</taxon>
        <taxon>Alicyclobacillaceae</taxon>
        <taxon>Tumebacillus</taxon>
    </lineage>
</organism>
<dbReference type="InterPro" id="IPR050789">
    <property type="entry name" value="Diverse_Enzym_Activities"/>
</dbReference>
<protein>
    <submittedName>
        <fullName evidence="2">Serine hydrolase domain-containing protein</fullName>
        <ecNumber evidence="2">3.-.-.-</ecNumber>
    </submittedName>
</protein>
<dbReference type="InterPro" id="IPR001466">
    <property type="entry name" value="Beta-lactam-related"/>
</dbReference>
<gene>
    <name evidence="2" type="ORF">ACFSOY_06565</name>
</gene>
<reference evidence="3" key="1">
    <citation type="journal article" date="2019" name="Int. J. Syst. Evol. Microbiol.">
        <title>The Global Catalogue of Microorganisms (GCM) 10K type strain sequencing project: providing services to taxonomists for standard genome sequencing and annotation.</title>
        <authorList>
            <consortium name="The Broad Institute Genomics Platform"/>
            <consortium name="The Broad Institute Genome Sequencing Center for Infectious Disease"/>
            <person name="Wu L."/>
            <person name="Ma J."/>
        </authorList>
    </citation>
    <scope>NUCLEOTIDE SEQUENCE [LARGE SCALE GENOMIC DNA]</scope>
    <source>
        <strain evidence="3">CGMCC 1.13574</strain>
    </source>
</reference>
<dbReference type="PANTHER" id="PTHR43283:SF7">
    <property type="entry name" value="BETA-LACTAMASE-RELATED DOMAIN-CONTAINING PROTEIN"/>
    <property type="match status" value="1"/>
</dbReference>
<feature type="domain" description="Beta-lactamase-related" evidence="1">
    <location>
        <begin position="24"/>
        <end position="288"/>
    </location>
</feature>
<comment type="caution">
    <text evidence="2">The sequence shown here is derived from an EMBL/GenBank/DDBJ whole genome shotgun (WGS) entry which is preliminary data.</text>
</comment>
<dbReference type="Gene3D" id="3.40.710.10">
    <property type="entry name" value="DD-peptidase/beta-lactamase superfamily"/>
    <property type="match status" value="1"/>
</dbReference>
<dbReference type="Pfam" id="PF00144">
    <property type="entry name" value="Beta-lactamase"/>
    <property type="match status" value="1"/>
</dbReference>
<proteinExistence type="predicted"/>
<dbReference type="Proteomes" id="UP001597343">
    <property type="component" value="Unassembled WGS sequence"/>
</dbReference>
<evidence type="ECO:0000313" key="3">
    <source>
        <dbReference type="Proteomes" id="UP001597343"/>
    </source>
</evidence>
<dbReference type="GO" id="GO:0016787">
    <property type="term" value="F:hydrolase activity"/>
    <property type="evidence" value="ECO:0007669"/>
    <property type="project" value="UniProtKB-KW"/>
</dbReference>
<keyword evidence="2" id="KW-0378">Hydrolase</keyword>
<evidence type="ECO:0000313" key="2">
    <source>
        <dbReference type="EMBL" id="MFD2169654.1"/>
    </source>
</evidence>